<evidence type="ECO:0000313" key="4">
    <source>
        <dbReference type="Proteomes" id="UP000639772"/>
    </source>
</evidence>
<dbReference type="Proteomes" id="UP000639772">
    <property type="component" value="Unassembled WGS sequence"/>
</dbReference>
<evidence type="ECO:0000313" key="2">
    <source>
        <dbReference type="EMBL" id="KAG0446422.1"/>
    </source>
</evidence>
<accession>A0A835U2Z0</accession>
<dbReference type="EMBL" id="JADCNM010000579">
    <property type="protein sequence ID" value="KAG0446413.1"/>
    <property type="molecule type" value="Genomic_DNA"/>
</dbReference>
<dbReference type="EMBL" id="JADCNL010000578">
    <property type="protein sequence ID" value="KAG0446422.1"/>
    <property type="molecule type" value="Genomic_DNA"/>
</dbReference>
<comment type="caution">
    <text evidence="2">The sequence shown here is derived from an EMBL/GenBank/DDBJ whole genome shotgun (WGS) entry which is preliminary data.</text>
</comment>
<proteinExistence type="predicted"/>
<organism evidence="2 3">
    <name type="scientific">Vanilla planifolia</name>
    <name type="common">Vanilla</name>
    <dbReference type="NCBI Taxonomy" id="51239"/>
    <lineage>
        <taxon>Eukaryota</taxon>
        <taxon>Viridiplantae</taxon>
        <taxon>Streptophyta</taxon>
        <taxon>Embryophyta</taxon>
        <taxon>Tracheophyta</taxon>
        <taxon>Spermatophyta</taxon>
        <taxon>Magnoliopsida</taxon>
        <taxon>Liliopsida</taxon>
        <taxon>Asparagales</taxon>
        <taxon>Orchidaceae</taxon>
        <taxon>Vanilloideae</taxon>
        <taxon>Vanilleae</taxon>
        <taxon>Vanilla</taxon>
    </lineage>
</organism>
<evidence type="ECO:0000313" key="1">
    <source>
        <dbReference type="EMBL" id="KAG0446413.1"/>
    </source>
</evidence>
<keyword evidence="3" id="KW-1185">Reference proteome</keyword>
<evidence type="ECO:0000313" key="3">
    <source>
        <dbReference type="Proteomes" id="UP000636800"/>
    </source>
</evidence>
<gene>
    <name evidence="2" type="ORF">HPP92_028839</name>
    <name evidence="1" type="ORF">HPP92_028850</name>
</gene>
<reference evidence="3 4" key="1">
    <citation type="journal article" date="2020" name="Nat. Food">
        <title>A phased Vanilla planifolia genome enables genetic improvement of flavour and production.</title>
        <authorList>
            <person name="Hasing T."/>
            <person name="Tang H."/>
            <person name="Brym M."/>
            <person name="Khazi F."/>
            <person name="Huang T."/>
            <person name="Chambers A.H."/>
        </authorList>
    </citation>
    <scope>NUCLEOTIDE SEQUENCE [LARGE SCALE GENOMIC DNA]</scope>
    <source>
        <tissue evidence="2">Leaf</tissue>
    </source>
</reference>
<dbReference type="AlphaFoldDB" id="A0A835U2Z0"/>
<dbReference type="Proteomes" id="UP000636800">
    <property type="component" value="Unassembled WGS sequence"/>
</dbReference>
<name>A0A835U2Z0_VANPL</name>
<sequence>MSPVSLIYCSGQLPASEPPAIANGPAGKFRQVDDHQLPALSKPAVWNPPAYSAIGADSVKLASEPRQN</sequence>
<protein>
    <submittedName>
        <fullName evidence="2">Uncharacterized protein</fullName>
    </submittedName>
</protein>